<keyword evidence="3" id="KW-0812">Transmembrane</keyword>
<protein>
    <recommendedName>
        <fullName evidence="8">VASt domain-containing protein</fullName>
    </recommendedName>
</protein>
<evidence type="ECO:0000259" key="8">
    <source>
        <dbReference type="PROSITE" id="PS51778"/>
    </source>
</evidence>
<dbReference type="STRING" id="71717.A0A4Y7TDU1"/>
<dbReference type="InterPro" id="IPR011993">
    <property type="entry name" value="PH-like_dom_sf"/>
</dbReference>
<feature type="compositionally biased region" description="Low complexity" evidence="7">
    <location>
        <begin position="463"/>
        <end position="473"/>
    </location>
</feature>
<feature type="compositionally biased region" description="Low complexity" evidence="7">
    <location>
        <begin position="391"/>
        <end position="409"/>
    </location>
</feature>
<feature type="compositionally biased region" description="Polar residues" evidence="7">
    <location>
        <begin position="437"/>
        <end position="446"/>
    </location>
</feature>
<evidence type="ECO:0000256" key="4">
    <source>
        <dbReference type="ARBA" id="ARBA00022989"/>
    </source>
</evidence>
<organism evidence="9 10">
    <name type="scientific">Coprinellus micaceus</name>
    <name type="common">Glistening ink-cap mushroom</name>
    <name type="synonym">Coprinus micaceus</name>
    <dbReference type="NCBI Taxonomy" id="71717"/>
    <lineage>
        <taxon>Eukaryota</taxon>
        <taxon>Fungi</taxon>
        <taxon>Dikarya</taxon>
        <taxon>Basidiomycota</taxon>
        <taxon>Agaricomycotina</taxon>
        <taxon>Agaricomycetes</taxon>
        <taxon>Agaricomycetidae</taxon>
        <taxon>Agaricales</taxon>
        <taxon>Agaricineae</taxon>
        <taxon>Psathyrellaceae</taxon>
        <taxon>Coprinellus</taxon>
    </lineage>
</organism>
<feature type="compositionally biased region" description="Polar residues" evidence="7">
    <location>
        <begin position="201"/>
        <end position="211"/>
    </location>
</feature>
<feature type="region of interest" description="Disordered" evidence="7">
    <location>
        <begin position="594"/>
        <end position="760"/>
    </location>
</feature>
<dbReference type="SMART" id="SM00568">
    <property type="entry name" value="GRAM"/>
    <property type="match status" value="1"/>
</dbReference>
<dbReference type="PROSITE" id="PS51778">
    <property type="entry name" value="VAST"/>
    <property type="match status" value="1"/>
</dbReference>
<dbReference type="InterPro" id="IPR031968">
    <property type="entry name" value="VASt"/>
</dbReference>
<evidence type="ECO:0000313" key="10">
    <source>
        <dbReference type="Proteomes" id="UP000298030"/>
    </source>
</evidence>
<dbReference type="GO" id="GO:0005739">
    <property type="term" value="C:mitochondrion"/>
    <property type="evidence" value="ECO:0007669"/>
    <property type="project" value="TreeGrafter"/>
</dbReference>
<keyword evidence="6" id="KW-0175">Coiled coil</keyword>
<evidence type="ECO:0000256" key="5">
    <source>
        <dbReference type="ARBA" id="ARBA00023136"/>
    </source>
</evidence>
<dbReference type="OrthoDB" id="2162691at2759"/>
<comment type="subcellular location">
    <subcellularLocation>
        <location evidence="1">Membrane</location>
        <topology evidence="1">Single-pass membrane protein</topology>
    </subcellularLocation>
</comment>
<keyword evidence="4" id="KW-1133">Transmembrane helix</keyword>
<feature type="domain" description="VASt" evidence="8">
    <location>
        <begin position="958"/>
        <end position="1129"/>
    </location>
</feature>
<gene>
    <name evidence="9" type="ORF">FA13DRAFT_1790671</name>
</gene>
<evidence type="ECO:0000256" key="2">
    <source>
        <dbReference type="ARBA" id="ARBA00006582"/>
    </source>
</evidence>
<dbReference type="GO" id="GO:0120015">
    <property type="term" value="F:sterol transfer activity"/>
    <property type="evidence" value="ECO:0007669"/>
    <property type="project" value="TreeGrafter"/>
</dbReference>
<feature type="compositionally biased region" description="Low complexity" evidence="7">
    <location>
        <begin position="323"/>
        <end position="339"/>
    </location>
</feature>
<feature type="compositionally biased region" description="Polar residues" evidence="7">
    <location>
        <begin position="244"/>
        <end position="261"/>
    </location>
</feature>
<feature type="compositionally biased region" description="Low complexity" evidence="7">
    <location>
        <begin position="348"/>
        <end position="366"/>
    </location>
</feature>
<feature type="region of interest" description="Disordered" evidence="7">
    <location>
        <begin position="320"/>
        <end position="485"/>
    </location>
</feature>
<evidence type="ECO:0000256" key="6">
    <source>
        <dbReference type="SAM" id="Coils"/>
    </source>
</evidence>
<dbReference type="GO" id="GO:0032541">
    <property type="term" value="C:cortical endoplasmic reticulum"/>
    <property type="evidence" value="ECO:0007669"/>
    <property type="project" value="TreeGrafter"/>
</dbReference>
<feature type="compositionally biased region" description="Polar residues" evidence="7">
    <location>
        <begin position="31"/>
        <end position="57"/>
    </location>
</feature>
<dbReference type="Gene3D" id="2.30.29.30">
    <property type="entry name" value="Pleckstrin-homology domain (PH domain)/Phosphotyrosine-binding domain (PTB)"/>
    <property type="match status" value="1"/>
</dbReference>
<feature type="compositionally biased region" description="Low complexity" evidence="7">
    <location>
        <begin position="268"/>
        <end position="307"/>
    </location>
</feature>
<feature type="compositionally biased region" description="Polar residues" evidence="7">
    <location>
        <begin position="145"/>
        <end position="156"/>
    </location>
</feature>
<feature type="compositionally biased region" description="Basic residues" evidence="7">
    <location>
        <begin position="565"/>
        <end position="574"/>
    </location>
</feature>
<sequence>MSKKPKPPPTSNSTSTPDSSSSPSHSRRSSFQVSLSGLTRGSSRNRATSSPPVSKPNSHSKEKPPSTSSRSPSLRRKQSAQNLHRKAESSPQEISGLPVASDSLGVSQPEAGRRSRRNSIISSVFGGGKKDKEHANLVPHPQGRQGPSNGDTSASARNHVAHSHPSSNHDYNGCDSSDDDDEIPQIVTVAPTGSRRGSRESLATSESTQLGVTIIPPSPLSYAQSLPGSTSTRSSVREFPAVQATPTESTSQKQEPSSSTRAQREAHAQPVTTPTAATTAFPTSPPLSSTTSSSSSPPIAAQPQTQTTASVLVSILSGRRRTASISSAISGIIGFGASKPPEPKESTESPVTPATETTTTPTTASTIKANYFASQQLQGREDVPPVPPLPASVTSSSSSDSNKTSASPDTKPDTGIMAPARSQTTLAPAQDGAGVTRKTSSRSLTNVPPPIIVPDHSMPSKIAAAGQAHARAATSPEGHGAYADDTNVSMTPIVESPTMLKHPEFTTSPVAVSATLSQGGSGRPPSSGGGGAGGGSMWLSPKKGQDDDTASIISTSGKDNEGGGKKRLFKRSTSRKPTGLASAIAATGMAMANPSISTMHSAQMTAHVNQQTTPQRSQTEMVPASGSSRSPYMSKSPATSVVSNGGPARSATTQVGSPRSMKSSGRKVSSPGGSTYGGSKKGKGHARRPSVSAYSDGAASWTGTSLSVNGGGSEYYSGGESEGARSRISMRSRGRAESGNDSDTEDESSDEGSTDSSDDEMLDSISIEQEDIPVTGFAVASNKRNADFHELFPSVPEGDYLIEDYGCALQREILIQGRLYISENHICFHANIFGWITDLAIPIDEVTTLEKKMTAFVIPNAIQVTTRQARYTFASFLSRDTTYDVIYNIWRLQRPDDARSLRSGRGSMDVPTSASALALEATGGASGPPREGGGGIRVTPKKVARRATQCTCGKQGKHFTETAMEATFPGSPEMIHNLMFASGFIKDFMSVEQKLIDIQVSDWAPVSPGSNLLQRNMSYIKPLNAPMGPKSTKCEINDVMEHQDFDQYISTVTTTRTPDVPSGGVFSVKTRTCIMWAGPASSKVLVTSQVEWTGRSFIKGIIERSAIDGQKVYHGDLEKAMRAYIQEHHSEFVPEGALEAAEEEVEAVAEDLSRELIEDAHDAEKSAEELKEQERQREKERNQRVWQWAWDTCEGAFGVAKNSTKTILDLISDAWDQSSSTTILYFVISILVVSNLYTLIRMGKKEEVGRRKEILKAEERERWVQSVVVTLWDELAAGRMEAMEVREKFLEQTGRGKGPLEGVKSLPPSVVESLLASSSSSTISSDALPVPTEVPSVEQGAAGGMEVEERLKVVEESLRTTDERLKAVGETLQKTQESLENINRILATFSKHLPVDALD</sequence>
<proteinExistence type="inferred from homology"/>
<accession>A0A4Y7TDU1</accession>
<comment type="caution">
    <text evidence="9">The sequence shown here is derived from an EMBL/GenBank/DDBJ whole genome shotgun (WGS) entry which is preliminary data.</text>
</comment>
<feature type="compositionally biased region" description="Gly residues" evidence="7">
    <location>
        <begin position="519"/>
        <end position="536"/>
    </location>
</feature>
<dbReference type="GO" id="GO:0005886">
    <property type="term" value="C:plasma membrane"/>
    <property type="evidence" value="ECO:0007669"/>
    <property type="project" value="TreeGrafter"/>
</dbReference>
<dbReference type="InterPro" id="IPR051482">
    <property type="entry name" value="Cholesterol_transport"/>
</dbReference>
<dbReference type="GO" id="GO:0032934">
    <property type="term" value="F:sterol binding"/>
    <property type="evidence" value="ECO:0007669"/>
    <property type="project" value="TreeGrafter"/>
</dbReference>
<dbReference type="Proteomes" id="UP000298030">
    <property type="component" value="Unassembled WGS sequence"/>
</dbReference>
<dbReference type="PANTHER" id="PTHR23319:SF4">
    <property type="entry name" value="GRAM DOMAIN CONTAINING 1B, ISOFORM E"/>
    <property type="match status" value="1"/>
</dbReference>
<feature type="compositionally biased region" description="Polar residues" evidence="7">
    <location>
        <begin position="221"/>
        <end position="234"/>
    </location>
</feature>
<dbReference type="GO" id="GO:0005789">
    <property type="term" value="C:endoplasmic reticulum membrane"/>
    <property type="evidence" value="ECO:0007669"/>
    <property type="project" value="TreeGrafter"/>
</dbReference>
<keyword evidence="10" id="KW-1185">Reference proteome</keyword>
<feature type="coiled-coil region" evidence="6">
    <location>
        <begin position="1138"/>
        <end position="1183"/>
    </location>
</feature>
<dbReference type="EMBL" id="QPFP01000015">
    <property type="protein sequence ID" value="TEB32343.1"/>
    <property type="molecule type" value="Genomic_DNA"/>
</dbReference>
<dbReference type="Pfam" id="PF16016">
    <property type="entry name" value="VASt"/>
    <property type="match status" value="1"/>
</dbReference>
<dbReference type="GO" id="GO:0032366">
    <property type="term" value="P:intracellular sterol transport"/>
    <property type="evidence" value="ECO:0007669"/>
    <property type="project" value="TreeGrafter"/>
</dbReference>
<feature type="compositionally biased region" description="Low complexity" evidence="7">
    <location>
        <begin position="11"/>
        <end position="24"/>
    </location>
</feature>
<reference evidence="9 10" key="1">
    <citation type="journal article" date="2019" name="Nat. Ecol. Evol.">
        <title>Megaphylogeny resolves global patterns of mushroom evolution.</title>
        <authorList>
            <person name="Varga T."/>
            <person name="Krizsan K."/>
            <person name="Foldi C."/>
            <person name="Dima B."/>
            <person name="Sanchez-Garcia M."/>
            <person name="Sanchez-Ramirez S."/>
            <person name="Szollosi G.J."/>
            <person name="Szarkandi J.G."/>
            <person name="Papp V."/>
            <person name="Albert L."/>
            <person name="Andreopoulos W."/>
            <person name="Angelini C."/>
            <person name="Antonin V."/>
            <person name="Barry K.W."/>
            <person name="Bougher N.L."/>
            <person name="Buchanan P."/>
            <person name="Buyck B."/>
            <person name="Bense V."/>
            <person name="Catcheside P."/>
            <person name="Chovatia M."/>
            <person name="Cooper J."/>
            <person name="Damon W."/>
            <person name="Desjardin D."/>
            <person name="Finy P."/>
            <person name="Geml J."/>
            <person name="Haridas S."/>
            <person name="Hughes K."/>
            <person name="Justo A."/>
            <person name="Karasinski D."/>
            <person name="Kautmanova I."/>
            <person name="Kiss B."/>
            <person name="Kocsube S."/>
            <person name="Kotiranta H."/>
            <person name="LaButti K.M."/>
            <person name="Lechner B.E."/>
            <person name="Liimatainen K."/>
            <person name="Lipzen A."/>
            <person name="Lukacs Z."/>
            <person name="Mihaltcheva S."/>
            <person name="Morgado L.N."/>
            <person name="Niskanen T."/>
            <person name="Noordeloos M.E."/>
            <person name="Ohm R.A."/>
            <person name="Ortiz-Santana B."/>
            <person name="Ovrebo C."/>
            <person name="Racz N."/>
            <person name="Riley R."/>
            <person name="Savchenko A."/>
            <person name="Shiryaev A."/>
            <person name="Soop K."/>
            <person name="Spirin V."/>
            <person name="Szebenyi C."/>
            <person name="Tomsovsky M."/>
            <person name="Tulloss R.E."/>
            <person name="Uehling J."/>
            <person name="Grigoriev I.V."/>
            <person name="Vagvolgyi C."/>
            <person name="Papp T."/>
            <person name="Martin F.M."/>
            <person name="Miettinen O."/>
            <person name="Hibbett D.S."/>
            <person name="Nagy L.G."/>
        </authorList>
    </citation>
    <scope>NUCLEOTIDE SEQUENCE [LARGE SCALE GENOMIC DNA]</scope>
    <source>
        <strain evidence="9 10">FP101781</strain>
    </source>
</reference>
<feature type="compositionally biased region" description="Polar residues" evidence="7">
    <location>
        <begin position="594"/>
        <end position="643"/>
    </location>
</feature>
<dbReference type="CDD" id="cd13220">
    <property type="entry name" value="PH-GRAM_GRAMDC"/>
    <property type="match status" value="1"/>
</dbReference>
<evidence type="ECO:0000256" key="3">
    <source>
        <dbReference type="ARBA" id="ARBA00022692"/>
    </source>
</evidence>
<dbReference type="PANTHER" id="PTHR23319">
    <property type="entry name" value="GRAM DOMAIN CONTAINING 1B, ISOFORM E"/>
    <property type="match status" value="1"/>
</dbReference>
<evidence type="ECO:0000256" key="7">
    <source>
        <dbReference type="SAM" id="MobiDB-lite"/>
    </source>
</evidence>
<feature type="compositionally biased region" description="Acidic residues" evidence="7">
    <location>
        <begin position="740"/>
        <end position="760"/>
    </location>
</feature>
<keyword evidence="5" id="KW-0472">Membrane</keyword>
<dbReference type="GO" id="GO:0140268">
    <property type="term" value="C:endoplasmic reticulum-plasma membrane contact site"/>
    <property type="evidence" value="ECO:0007669"/>
    <property type="project" value="TreeGrafter"/>
</dbReference>
<dbReference type="InterPro" id="IPR004182">
    <property type="entry name" value="GRAM"/>
</dbReference>
<comment type="similarity">
    <text evidence="2">Belongs to the YSP2 family.</text>
</comment>
<evidence type="ECO:0000256" key="1">
    <source>
        <dbReference type="ARBA" id="ARBA00004167"/>
    </source>
</evidence>
<feature type="region of interest" description="Disordered" evidence="7">
    <location>
        <begin position="513"/>
        <end position="581"/>
    </location>
</feature>
<feature type="region of interest" description="Disordered" evidence="7">
    <location>
        <begin position="1"/>
        <end position="307"/>
    </location>
</feature>
<dbReference type="Pfam" id="PF02893">
    <property type="entry name" value="GRAM"/>
    <property type="match status" value="1"/>
</dbReference>
<name>A0A4Y7TDU1_COPMI</name>
<feature type="compositionally biased region" description="Polar residues" evidence="7">
    <location>
        <begin position="650"/>
        <end position="667"/>
    </location>
</feature>
<evidence type="ECO:0000313" key="9">
    <source>
        <dbReference type="EMBL" id="TEB32343.1"/>
    </source>
</evidence>